<reference evidence="1 2" key="1">
    <citation type="journal article" date="2023" name="Nucleic Acids Res.">
        <title>The hologenome of Daphnia magna reveals possible DNA methylation and microbiome-mediated evolution of the host genome.</title>
        <authorList>
            <person name="Chaturvedi A."/>
            <person name="Li X."/>
            <person name="Dhandapani V."/>
            <person name="Marshall H."/>
            <person name="Kissane S."/>
            <person name="Cuenca-Cambronero M."/>
            <person name="Asole G."/>
            <person name="Calvet F."/>
            <person name="Ruiz-Romero M."/>
            <person name="Marangio P."/>
            <person name="Guigo R."/>
            <person name="Rago D."/>
            <person name="Mirbahai L."/>
            <person name="Eastwood N."/>
            <person name="Colbourne J.K."/>
            <person name="Zhou J."/>
            <person name="Mallon E."/>
            <person name="Orsini L."/>
        </authorList>
    </citation>
    <scope>NUCLEOTIDE SEQUENCE [LARGE SCALE GENOMIC DNA]</scope>
    <source>
        <strain evidence="1">LRV0_1</strain>
    </source>
</reference>
<name>A0ABQ9ZH45_9CRUS</name>
<dbReference type="Proteomes" id="UP001234178">
    <property type="component" value="Unassembled WGS sequence"/>
</dbReference>
<keyword evidence="2" id="KW-1185">Reference proteome</keyword>
<organism evidence="1 2">
    <name type="scientific">Daphnia magna</name>
    <dbReference type="NCBI Taxonomy" id="35525"/>
    <lineage>
        <taxon>Eukaryota</taxon>
        <taxon>Metazoa</taxon>
        <taxon>Ecdysozoa</taxon>
        <taxon>Arthropoda</taxon>
        <taxon>Crustacea</taxon>
        <taxon>Branchiopoda</taxon>
        <taxon>Diplostraca</taxon>
        <taxon>Cladocera</taxon>
        <taxon>Anomopoda</taxon>
        <taxon>Daphniidae</taxon>
        <taxon>Daphnia</taxon>
    </lineage>
</organism>
<evidence type="ECO:0000313" key="2">
    <source>
        <dbReference type="Proteomes" id="UP001234178"/>
    </source>
</evidence>
<gene>
    <name evidence="1" type="ORF">OUZ56_021343</name>
</gene>
<evidence type="ECO:0000313" key="1">
    <source>
        <dbReference type="EMBL" id="KAK4012242.1"/>
    </source>
</evidence>
<accession>A0ABQ9ZH45</accession>
<protein>
    <submittedName>
        <fullName evidence="1">Uncharacterized protein</fullName>
    </submittedName>
</protein>
<proteinExistence type="predicted"/>
<comment type="caution">
    <text evidence="1">The sequence shown here is derived from an EMBL/GenBank/DDBJ whole genome shotgun (WGS) entry which is preliminary data.</text>
</comment>
<dbReference type="EMBL" id="JAOYFB010000003">
    <property type="protein sequence ID" value="KAK4012242.1"/>
    <property type="molecule type" value="Genomic_DNA"/>
</dbReference>
<sequence>MRTVSYMERLKVRTVSYMERLKVRTGQDKLRTVFKSQHMHYCIIQNMKVNSWYNNANKTCNKLKRIWGISKGFFKTPERHNAVLLEDIPCGTILCKVWYHVAAF</sequence>